<dbReference type="InterPro" id="IPR052792">
    <property type="entry name" value="Thioredoxin_dom-contain_11"/>
</dbReference>
<dbReference type="PROSITE" id="PS51352">
    <property type="entry name" value="THIOREDOXIN_2"/>
    <property type="match status" value="1"/>
</dbReference>
<dbReference type="SUPFAM" id="SSF52833">
    <property type="entry name" value="Thioredoxin-like"/>
    <property type="match status" value="2"/>
</dbReference>
<evidence type="ECO:0000313" key="2">
    <source>
        <dbReference type="EnsemblMetazoa" id="XP_019764084.1"/>
    </source>
</evidence>
<dbReference type="KEGG" id="dpa:109540238"/>
<organism evidence="2 3">
    <name type="scientific">Dendroctonus ponderosae</name>
    <name type="common">Mountain pine beetle</name>
    <dbReference type="NCBI Taxonomy" id="77166"/>
    <lineage>
        <taxon>Eukaryota</taxon>
        <taxon>Metazoa</taxon>
        <taxon>Ecdysozoa</taxon>
        <taxon>Arthropoda</taxon>
        <taxon>Hexapoda</taxon>
        <taxon>Insecta</taxon>
        <taxon>Pterygota</taxon>
        <taxon>Neoptera</taxon>
        <taxon>Endopterygota</taxon>
        <taxon>Coleoptera</taxon>
        <taxon>Polyphaga</taxon>
        <taxon>Cucujiformia</taxon>
        <taxon>Curculionidae</taxon>
        <taxon>Scolytinae</taxon>
        <taxon>Dendroctonus</taxon>
    </lineage>
</organism>
<name>A0AAR5PSU6_DENPD</name>
<sequence>MNWLRKSLVRAGILSSNRHKSGDKNEQQDQSVNVPYDREVTGLNDPLKEYMAKMLNLIRELIIFCLLMMAISALTNDSPPKVSKAAAATPFLSKNALVKDFYKGELSAAIDYARNFEFSFIMFYAPWDAQSQAARKEFLAAANYMKDYVVFTAVNCWQPQSECRNQYNKVYRWPVLIVYPCFGPGIKYNGPISAPHMISFLYKLMKPLKKISDTNLNFEEAFVVAELNALPKSREFSVYYTIALKYLESDYEGRITFYVKPVKVSQNKLSLYLWNQVRVLDIEPGDWKVAPILNWIIKSSESPSSWLAPSGSKSSLLSDVLQPGPSLILFTAKNPLHSANDYYMMLQEVAHEYKNCDDWGLNYDMATKRSRNLLEYQKLKRMCQVKSTPAKLNDVWSLSISAPFVNSSSNKLTIGNKQVDCNSINLGVREPFTCQGLIAEKFPDVPIKSGKFKNALRESELYPTSMWRQDSDPKSMQNLRKLLRRDKCRTFLLAEELTKAIFVESNIENTDQIDISTLGCDKVNGSLNFIALDSLRYYMFAERLGIDLSTKSDSSAVVILDESLETHYIMQGRINSTNLRRFVQRFSNNTLTRSMKSSVNVVHNYTPSYRIRTEDNADTFTVYVEEIDSTNFLDTIQQQNKATVLMYYSKQCSYCNGISYVFLTLARKLSFVDNLQFARIDGDINILPWEYTMEEFPTILFIPTNRKEESRVYPSNIPITVPHLLGFILSNVDVSSKLHVMYSVCLHSQLEKDKNICMATIRNETLSLIDKTLTYWRKSNNRHRQLLLHNLKQLRQLHFLFNHSPDDYKLIESYFKKLQVYEKGHNTTSSLYLVKDEL</sequence>
<proteinExistence type="predicted"/>
<feature type="domain" description="Thioredoxin" evidence="1">
    <location>
        <begin position="611"/>
        <end position="733"/>
    </location>
</feature>
<dbReference type="RefSeq" id="XP_019764084.1">
    <property type="nucleotide sequence ID" value="XM_019908525.2"/>
</dbReference>
<reference evidence="3" key="1">
    <citation type="journal article" date="2013" name="Genome Biol.">
        <title>Draft genome of the mountain pine beetle, Dendroctonus ponderosae Hopkins, a major forest pest.</title>
        <authorList>
            <person name="Keeling C.I."/>
            <person name="Yuen M.M."/>
            <person name="Liao N.Y."/>
            <person name="Docking T.R."/>
            <person name="Chan S.K."/>
            <person name="Taylor G.A."/>
            <person name="Palmquist D.L."/>
            <person name="Jackman S.D."/>
            <person name="Nguyen A."/>
            <person name="Li M."/>
            <person name="Henderson H."/>
            <person name="Janes J.K."/>
            <person name="Zhao Y."/>
            <person name="Pandoh P."/>
            <person name="Moore R."/>
            <person name="Sperling F.A."/>
            <person name="Huber D.P."/>
            <person name="Birol I."/>
            <person name="Jones S.J."/>
            <person name="Bohlmann J."/>
        </authorList>
    </citation>
    <scope>NUCLEOTIDE SEQUENCE</scope>
</reference>
<dbReference type="PANTHER" id="PTHR46497:SF1">
    <property type="entry name" value="THIOREDOXIN DOMAIN-CONTAINING PROTEIN 11"/>
    <property type="match status" value="1"/>
</dbReference>
<accession>A0AAR5PSU6</accession>
<keyword evidence="3" id="KW-1185">Reference proteome</keyword>
<dbReference type="InterPro" id="IPR036249">
    <property type="entry name" value="Thioredoxin-like_sf"/>
</dbReference>
<dbReference type="AlphaFoldDB" id="A0AAR5PSU6"/>
<dbReference type="GeneID" id="109540238"/>
<dbReference type="InterPro" id="IPR013766">
    <property type="entry name" value="Thioredoxin_domain"/>
</dbReference>
<protein>
    <recommendedName>
        <fullName evidence="1">Thioredoxin domain-containing protein</fullName>
    </recommendedName>
</protein>
<dbReference type="PANTHER" id="PTHR46497">
    <property type="entry name" value="THIOREDOXIN DOMAIN-CONTAINING PROTEIN 11"/>
    <property type="match status" value="1"/>
</dbReference>
<evidence type="ECO:0000313" key="3">
    <source>
        <dbReference type="Proteomes" id="UP000019118"/>
    </source>
</evidence>
<evidence type="ECO:0000259" key="1">
    <source>
        <dbReference type="PROSITE" id="PS51352"/>
    </source>
</evidence>
<dbReference type="Gene3D" id="3.40.30.10">
    <property type="entry name" value="Glutaredoxin"/>
    <property type="match status" value="3"/>
</dbReference>
<dbReference type="Proteomes" id="UP000019118">
    <property type="component" value="Unassembled WGS sequence"/>
</dbReference>
<dbReference type="Pfam" id="PF00085">
    <property type="entry name" value="Thioredoxin"/>
    <property type="match status" value="1"/>
</dbReference>
<reference evidence="2" key="2">
    <citation type="submission" date="2024-08" db="UniProtKB">
        <authorList>
            <consortium name="EnsemblMetazoa"/>
        </authorList>
    </citation>
    <scope>IDENTIFICATION</scope>
</reference>
<dbReference type="EnsemblMetazoa" id="XM_019908525.1">
    <property type="protein sequence ID" value="XP_019764084.1"/>
    <property type="gene ID" value="LOC109540238"/>
</dbReference>